<feature type="transmembrane region" description="Helical" evidence="6">
    <location>
        <begin position="81"/>
        <end position="104"/>
    </location>
</feature>
<feature type="transmembrane region" description="Helical" evidence="6">
    <location>
        <begin position="267"/>
        <end position="284"/>
    </location>
</feature>
<feature type="transmembrane region" description="Helical" evidence="6">
    <location>
        <begin position="336"/>
        <end position="355"/>
    </location>
</feature>
<dbReference type="PANTHER" id="PTHR30250">
    <property type="entry name" value="PST FAMILY PREDICTED COLANIC ACID TRANSPORTER"/>
    <property type="match status" value="1"/>
</dbReference>
<sequence>MIRSLLATASLSGISAIASRGAVFAGVLTVAWYLGPAGFGQFTLIQTTALLFTTFCALSLGQMASKIVAEAVAAAPERVAVTLSVAYGSALLLSLALAGLVVALSRPLAVAVGGSDDLAAVYASAGLLVFTGFMTAIQNGVALALQRVRQQALANLACAPLVFLIMLLAATRRDLAWAVYGYVAAQAVIVVAQERVLLRYRREHGLRLRFAAAAREDWAVVWRLGLPSSLAGLLTVPAMWLAMVMLARGPGGETELGQFALGNQARTILLFGVGVVANAALPMLSSAMARGDAHRAAATFHQSIALSLAATATIAVAALLAAPPLIAAFAPAYADATGPLAWLLLSVVVAAPTTIMMRRATAEGRPGVLLVGNAVFSAVLLGAAFAALRLQAGAGGVAAAVFAATLAQLLAFWLLGRDGARLKAPAGSRP</sequence>
<comment type="caution">
    <text evidence="7">The sequence shown here is derived from an EMBL/GenBank/DDBJ whole genome shotgun (WGS) entry which is preliminary data.</text>
</comment>
<dbReference type="AlphaFoldDB" id="A0A853JB02"/>
<evidence type="ECO:0000313" key="8">
    <source>
        <dbReference type="Proteomes" id="UP000578091"/>
    </source>
</evidence>
<protein>
    <submittedName>
        <fullName evidence="7">Oligosaccharide flippase family protein</fullName>
    </submittedName>
</protein>
<evidence type="ECO:0000256" key="1">
    <source>
        <dbReference type="ARBA" id="ARBA00004651"/>
    </source>
</evidence>
<feature type="transmembrane region" description="Helical" evidence="6">
    <location>
        <begin position="305"/>
        <end position="330"/>
    </location>
</feature>
<accession>A0A853JB02</accession>
<feature type="transmembrane region" description="Helical" evidence="6">
    <location>
        <begin position="367"/>
        <end position="388"/>
    </location>
</feature>
<feature type="transmembrane region" description="Helical" evidence="6">
    <location>
        <begin position="394"/>
        <end position="415"/>
    </location>
</feature>
<name>A0A853JB02_9GAMM</name>
<evidence type="ECO:0000256" key="3">
    <source>
        <dbReference type="ARBA" id="ARBA00022692"/>
    </source>
</evidence>
<evidence type="ECO:0000256" key="4">
    <source>
        <dbReference type="ARBA" id="ARBA00022989"/>
    </source>
</evidence>
<feature type="transmembrane region" description="Helical" evidence="6">
    <location>
        <begin position="119"/>
        <end position="145"/>
    </location>
</feature>
<evidence type="ECO:0000256" key="6">
    <source>
        <dbReference type="SAM" id="Phobius"/>
    </source>
</evidence>
<keyword evidence="3 6" id="KW-0812">Transmembrane</keyword>
<keyword evidence="2" id="KW-1003">Cell membrane</keyword>
<dbReference type="EMBL" id="JACCKA010000040">
    <property type="protein sequence ID" value="NZA25837.1"/>
    <property type="molecule type" value="Genomic_DNA"/>
</dbReference>
<evidence type="ECO:0000313" key="7">
    <source>
        <dbReference type="EMBL" id="NZA25837.1"/>
    </source>
</evidence>
<dbReference type="GO" id="GO:0005886">
    <property type="term" value="C:plasma membrane"/>
    <property type="evidence" value="ECO:0007669"/>
    <property type="project" value="UniProtKB-SubCell"/>
</dbReference>
<organism evidence="7 8">
    <name type="scientific">Luteimonas salinisoli</name>
    <dbReference type="NCBI Taxonomy" id="2752307"/>
    <lineage>
        <taxon>Bacteria</taxon>
        <taxon>Pseudomonadati</taxon>
        <taxon>Pseudomonadota</taxon>
        <taxon>Gammaproteobacteria</taxon>
        <taxon>Lysobacterales</taxon>
        <taxon>Lysobacteraceae</taxon>
        <taxon>Luteimonas</taxon>
    </lineage>
</organism>
<keyword evidence="8" id="KW-1185">Reference proteome</keyword>
<comment type="subcellular location">
    <subcellularLocation>
        <location evidence="1">Cell membrane</location>
        <topology evidence="1">Multi-pass membrane protein</topology>
    </subcellularLocation>
</comment>
<proteinExistence type="predicted"/>
<dbReference type="Proteomes" id="UP000578091">
    <property type="component" value="Unassembled WGS sequence"/>
</dbReference>
<dbReference type="InterPro" id="IPR002797">
    <property type="entry name" value="Polysacc_synth"/>
</dbReference>
<dbReference type="PANTHER" id="PTHR30250:SF11">
    <property type="entry name" value="O-ANTIGEN TRANSPORTER-RELATED"/>
    <property type="match status" value="1"/>
</dbReference>
<keyword evidence="5 6" id="KW-0472">Membrane</keyword>
<feature type="transmembrane region" description="Helical" evidence="6">
    <location>
        <begin position="41"/>
        <end position="60"/>
    </location>
</feature>
<feature type="transmembrane region" description="Helical" evidence="6">
    <location>
        <begin position="152"/>
        <end position="171"/>
    </location>
</feature>
<evidence type="ECO:0000256" key="5">
    <source>
        <dbReference type="ARBA" id="ARBA00023136"/>
    </source>
</evidence>
<dbReference type="Pfam" id="PF01943">
    <property type="entry name" value="Polysacc_synt"/>
    <property type="match status" value="1"/>
</dbReference>
<gene>
    <name evidence="7" type="ORF">H0E84_05530</name>
</gene>
<dbReference type="InterPro" id="IPR050833">
    <property type="entry name" value="Poly_Biosynth_Transport"/>
</dbReference>
<dbReference type="RefSeq" id="WP_180677640.1">
    <property type="nucleotide sequence ID" value="NZ_JACCKA010000040.1"/>
</dbReference>
<evidence type="ECO:0000256" key="2">
    <source>
        <dbReference type="ARBA" id="ARBA00022475"/>
    </source>
</evidence>
<keyword evidence="4 6" id="KW-1133">Transmembrane helix</keyword>
<feature type="transmembrane region" description="Helical" evidence="6">
    <location>
        <begin position="219"/>
        <end position="247"/>
    </location>
</feature>
<reference evidence="7 8" key="1">
    <citation type="submission" date="2020-07" db="EMBL/GenBank/DDBJ databases">
        <title>Luteimonas sp. SJ-92.</title>
        <authorList>
            <person name="Huang X.-X."/>
            <person name="Xu L."/>
            <person name="Sun J.-Q."/>
        </authorList>
    </citation>
    <scope>NUCLEOTIDE SEQUENCE [LARGE SCALE GENOMIC DNA]</scope>
    <source>
        <strain evidence="7 8">SJ-92</strain>
    </source>
</reference>
<feature type="transmembrane region" description="Helical" evidence="6">
    <location>
        <begin position="177"/>
        <end position="198"/>
    </location>
</feature>